<evidence type="ECO:0000313" key="4">
    <source>
        <dbReference type="Proteomes" id="UP000078540"/>
    </source>
</evidence>
<name>A0A195BPS8_9HYME</name>
<keyword evidence="2" id="KW-0472">Membrane</keyword>
<evidence type="ECO:0000313" key="3">
    <source>
        <dbReference type="EMBL" id="KYM87845.1"/>
    </source>
</evidence>
<gene>
    <name evidence="3" type="ORF">ALC53_03280</name>
</gene>
<dbReference type="AlphaFoldDB" id="A0A195BPS8"/>
<protein>
    <submittedName>
        <fullName evidence="3">Uncharacterized protein</fullName>
    </submittedName>
</protein>
<feature type="transmembrane region" description="Helical" evidence="2">
    <location>
        <begin position="52"/>
        <end position="70"/>
    </location>
</feature>
<proteinExistence type="predicted"/>
<dbReference type="EMBL" id="KQ976428">
    <property type="protein sequence ID" value="KYM87845.1"/>
    <property type="molecule type" value="Genomic_DNA"/>
</dbReference>
<organism evidence="3 4">
    <name type="scientific">Atta colombica</name>
    <dbReference type="NCBI Taxonomy" id="520822"/>
    <lineage>
        <taxon>Eukaryota</taxon>
        <taxon>Metazoa</taxon>
        <taxon>Ecdysozoa</taxon>
        <taxon>Arthropoda</taxon>
        <taxon>Hexapoda</taxon>
        <taxon>Insecta</taxon>
        <taxon>Pterygota</taxon>
        <taxon>Neoptera</taxon>
        <taxon>Endopterygota</taxon>
        <taxon>Hymenoptera</taxon>
        <taxon>Apocrita</taxon>
        <taxon>Aculeata</taxon>
        <taxon>Formicoidea</taxon>
        <taxon>Formicidae</taxon>
        <taxon>Myrmicinae</taxon>
        <taxon>Atta</taxon>
    </lineage>
</organism>
<keyword evidence="4" id="KW-1185">Reference proteome</keyword>
<keyword evidence="2" id="KW-0812">Transmembrane</keyword>
<dbReference type="Proteomes" id="UP000078540">
    <property type="component" value="Unassembled WGS sequence"/>
</dbReference>
<sequence length="105" mass="11789">MGWGLTRTPCLYNSSYDASMQEQKSAPSKQVLPACPPIITTAMKSTCGARRMLLFTIILIFLMAALYWIFLYQSSHGVHRPVRIQPQASRNITPEQTGIAETTQR</sequence>
<evidence type="ECO:0000256" key="2">
    <source>
        <dbReference type="SAM" id="Phobius"/>
    </source>
</evidence>
<feature type="region of interest" description="Disordered" evidence="1">
    <location>
        <begin position="86"/>
        <end position="105"/>
    </location>
</feature>
<evidence type="ECO:0000256" key="1">
    <source>
        <dbReference type="SAM" id="MobiDB-lite"/>
    </source>
</evidence>
<keyword evidence="2" id="KW-1133">Transmembrane helix</keyword>
<reference evidence="3 4" key="1">
    <citation type="submission" date="2015-09" db="EMBL/GenBank/DDBJ databases">
        <title>Atta colombica WGS genome.</title>
        <authorList>
            <person name="Nygaard S."/>
            <person name="Hu H."/>
            <person name="Boomsma J."/>
            <person name="Zhang G."/>
        </authorList>
    </citation>
    <scope>NUCLEOTIDE SEQUENCE [LARGE SCALE GENOMIC DNA]</scope>
    <source>
        <strain evidence="3">Treedump-2</strain>
        <tissue evidence="3">Whole body</tissue>
    </source>
</reference>
<accession>A0A195BPS8</accession>